<protein>
    <submittedName>
        <fullName evidence="1">Uncharacterized protein</fullName>
    </submittedName>
</protein>
<accession>A0A7T0FZX6</accession>
<name>A0A7T0FZX6_9BACT</name>
<dbReference type="AlphaFoldDB" id="A0A7T0FZX6"/>
<evidence type="ECO:0000313" key="1">
    <source>
        <dbReference type="EMBL" id="QPJ61804.1"/>
    </source>
</evidence>
<organism evidence="1 2">
    <name type="scientific">Candidatus Nitronauta litoralis</name>
    <dbReference type="NCBI Taxonomy" id="2705533"/>
    <lineage>
        <taxon>Bacteria</taxon>
        <taxon>Pseudomonadati</taxon>
        <taxon>Nitrospinota/Tectimicrobiota group</taxon>
        <taxon>Nitrospinota</taxon>
        <taxon>Nitrospinia</taxon>
        <taxon>Nitrospinales</taxon>
        <taxon>Nitrospinaceae</taxon>
        <taxon>Candidatus Nitronauta</taxon>
    </lineage>
</organism>
<dbReference type="Proteomes" id="UP000594688">
    <property type="component" value="Chromosome"/>
</dbReference>
<dbReference type="KEGG" id="nli:G3M70_07885"/>
<gene>
    <name evidence="1" type="ORF">G3M70_07885</name>
</gene>
<reference evidence="1 2" key="1">
    <citation type="submission" date="2020-02" db="EMBL/GenBank/DDBJ databases">
        <title>Genomic and physiological characterization of two novel Nitrospinaceae genera.</title>
        <authorList>
            <person name="Mueller A.J."/>
            <person name="Jung M.-Y."/>
            <person name="Strachan C.R."/>
            <person name="Herbold C.W."/>
            <person name="Kirkegaard R.H."/>
            <person name="Daims H."/>
        </authorList>
    </citation>
    <scope>NUCLEOTIDE SEQUENCE [LARGE SCALE GENOMIC DNA]</scope>
    <source>
        <strain evidence="1">EB</strain>
    </source>
</reference>
<sequence length="72" mass="8157">MSDIETVDISGIKFSSAVFPTPEDMELWESLTYEQRKAVEIRDEEEGFRSGVAEPRSMSKIIAEAKAEMNNE</sequence>
<evidence type="ECO:0000313" key="2">
    <source>
        <dbReference type="Proteomes" id="UP000594688"/>
    </source>
</evidence>
<dbReference type="EMBL" id="CP048685">
    <property type="protein sequence ID" value="QPJ61804.1"/>
    <property type="molecule type" value="Genomic_DNA"/>
</dbReference>
<proteinExistence type="predicted"/>